<keyword evidence="8 13" id="KW-0472">Membrane</keyword>
<dbReference type="GO" id="GO:0046961">
    <property type="term" value="F:proton-transporting ATPase activity, rotational mechanism"/>
    <property type="evidence" value="ECO:0007669"/>
    <property type="project" value="TreeGrafter"/>
</dbReference>
<evidence type="ECO:0000256" key="15">
    <source>
        <dbReference type="SAM" id="Coils"/>
    </source>
</evidence>
<protein>
    <recommendedName>
        <fullName evidence="13">ATP synthase subunit b</fullName>
    </recommendedName>
    <alternativeName>
        <fullName evidence="13">ATP synthase F(0) sector subunit b</fullName>
    </alternativeName>
    <alternativeName>
        <fullName evidence="13">ATPase subunit I</fullName>
    </alternativeName>
    <alternativeName>
        <fullName evidence="13">F-type ATPase subunit b</fullName>
        <shortName evidence="13">F-ATPase subunit b</shortName>
    </alternativeName>
</protein>
<evidence type="ECO:0000256" key="4">
    <source>
        <dbReference type="ARBA" id="ARBA00022692"/>
    </source>
</evidence>
<evidence type="ECO:0000256" key="12">
    <source>
        <dbReference type="ARBA" id="ARBA00037847"/>
    </source>
</evidence>
<feature type="coiled-coil region" evidence="15">
    <location>
        <begin position="61"/>
        <end position="117"/>
    </location>
</feature>
<evidence type="ECO:0000313" key="17">
    <source>
        <dbReference type="Proteomes" id="UP000031971"/>
    </source>
</evidence>
<comment type="function">
    <text evidence="11">Component of the F(0) channel, it forms part of the peripheral stalk, linking F(1) to F(0). The b'-subunit is a diverged and duplicated form of b found in plants and photosynthetic bacteria.</text>
</comment>
<keyword evidence="9 13" id="KW-0066">ATP synthesis</keyword>
<keyword evidence="4 13" id="KW-0812">Transmembrane</keyword>
<keyword evidence="13" id="KW-1003">Cell membrane</keyword>
<name>A0A0C2YX39_PARME</name>
<gene>
    <name evidence="13" type="primary">atpF</name>
    <name evidence="16" type="ORF">CCC_03850</name>
</gene>
<dbReference type="GO" id="GO:0046933">
    <property type="term" value="F:proton-transporting ATP synthase activity, rotational mechanism"/>
    <property type="evidence" value="ECO:0007669"/>
    <property type="project" value="UniProtKB-UniRule"/>
</dbReference>
<proteinExistence type="inferred from homology"/>
<comment type="subcellular location">
    <subcellularLocation>
        <location evidence="13">Cell membrane</location>
        <topology evidence="13">Single-pass membrane protein</topology>
    </subcellularLocation>
    <subcellularLocation>
        <location evidence="12">Endomembrane system</location>
        <topology evidence="12">Single-pass membrane protein</topology>
    </subcellularLocation>
</comment>
<evidence type="ECO:0000256" key="10">
    <source>
        <dbReference type="ARBA" id="ARBA00025198"/>
    </source>
</evidence>
<dbReference type="EMBL" id="JXSL01000022">
    <property type="protein sequence ID" value="KIL99678.1"/>
    <property type="molecule type" value="Genomic_DNA"/>
</dbReference>
<dbReference type="InterPro" id="IPR002146">
    <property type="entry name" value="ATP_synth_b/b'su_bac/chlpt"/>
</dbReference>
<comment type="caution">
    <text evidence="16">The sequence shown here is derived from an EMBL/GenBank/DDBJ whole genome shotgun (WGS) entry which is preliminary data.</text>
</comment>
<comment type="subunit">
    <text evidence="13">F-type ATPases have 2 components, F(1) - the catalytic core - and F(0) - the membrane proton channel. F(1) has five subunits: alpha(3), beta(3), gamma(1), delta(1), epsilon(1). F(0) has three main subunits: a(1), b(2) and c(10-14). The alpha and beta chains form an alternating ring which encloses part of the gamma chain. F(1) is attached to F(0) by a central stalk formed by the gamma and epsilon chains, while a peripheral stalk is formed by the delta and b chains.</text>
</comment>
<evidence type="ECO:0000256" key="1">
    <source>
        <dbReference type="ARBA" id="ARBA00005513"/>
    </source>
</evidence>
<sequence>MISVAYAADAAHAAAHGAFYTEPHFWVDVAFILVVALAFKPVSRAIAAALDARSAKIKSRLDEAHKLREEAQEMLATYQRKQRDAMKEAEEIIAHAKAEAERLAKQAAKDLEASMKRREQMAMDRIAQAEAQAVREVQNLAVDVAIGAAQKVIGESLSAAQTGALLDNAIKDLPGKLH</sequence>
<dbReference type="Pfam" id="PF00430">
    <property type="entry name" value="ATP-synt_B"/>
    <property type="match status" value="1"/>
</dbReference>
<evidence type="ECO:0000256" key="9">
    <source>
        <dbReference type="ARBA" id="ARBA00023310"/>
    </source>
</evidence>
<keyword evidence="7 13" id="KW-0406">Ion transport</keyword>
<dbReference type="CDD" id="cd06503">
    <property type="entry name" value="ATP-synt_Fo_b"/>
    <property type="match status" value="1"/>
</dbReference>
<dbReference type="STRING" id="272627.CCC_03850"/>
<dbReference type="GO" id="GO:0012505">
    <property type="term" value="C:endomembrane system"/>
    <property type="evidence" value="ECO:0007669"/>
    <property type="project" value="UniProtKB-SubCell"/>
</dbReference>
<dbReference type="PANTHER" id="PTHR33445">
    <property type="entry name" value="ATP SYNTHASE SUBUNIT B', CHLOROPLASTIC"/>
    <property type="match status" value="1"/>
</dbReference>
<dbReference type="HAMAP" id="MF_01398">
    <property type="entry name" value="ATP_synth_b_bprime"/>
    <property type="match status" value="1"/>
</dbReference>
<evidence type="ECO:0000256" key="6">
    <source>
        <dbReference type="ARBA" id="ARBA00022989"/>
    </source>
</evidence>
<evidence type="ECO:0000256" key="5">
    <source>
        <dbReference type="ARBA" id="ARBA00022781"/>
    </source>
</evidence>
<evidence type="ECO:0000256" key="13">
    <source>
        <dbReference type="HAMAP-Rule" id="MF_01398"/>
    </source>
</evidence>
<comment type="similarity">
    <text evidence="1 13 14">Belongs to the ATPase B chain family.</text>
</comment>
<evidence type="ECO:0000256" key="2">
    <source>
        <dbReference type="ARBA" id="ARBA00022448"/>
    </source>
</evidence>
<keyword evidence="17" id="KW-1185">Reference proteome</keyword>
<evidence type="ECO:0000313" key="16">
    <source>
        <dbReference type="EMBL" id="KIL99678.1"/>
    </source>
</evidence>
<organism evidence="16 17">
    <name type="scientific">Paramagnetospirillum magnetotacticum MS-1</name>
    <dbReference type="NCBI Taxonomy" id="272627"/>
    <lineage>
        <taxon>Bacteria</taxon>
        <taxon>Pseudomonadati</taxon>
        <taxon>Pseudomonadota</taxon>
        <taxon>Alphaproteobacteria</taxon>
        <taxon>Rhodospirillales</taxon>
        <taxon>Magnetospirillaceae</taxon>
        <taxon>Paramagnetospirillum</taxon>
    </lineage>
</organism>
<keyword evidence="6 13" id="KW-1133">Transmembrane helix</keyword>
<keyword evidence="2 13" id="KW-0813">Transport</keyword>
<evidence type="ECO:0000256" key="11">
    <source>
        <dbReference type="ARBA" id="ARBA00025614"/>
    </source>
</evidence>
<dbReference type="GO" id="GO:0005886">
    <property type="term" value="C:plasma membrane"/>
    <property type="evidence" value="ECO:0007669"/>
    <property type="project" value="UniProtKB-SubCell"/>
</dbReference>
<dbReference type="OrthoDB" id="8479836at2"/>
<evidence type="ECO:0000256" key="7">
    <source>
        <dbReference type="ARBA" id="ARBA00023065"/>
    </source>
</evidence>
<evidence type="ECO:0000256" key="8">
    <source>
        <dbReference type="ARBA" id="ARBA00023136"/>
    </source>
</evidence>
<dbReference type="Proteomes" id="UP000031971">
    <property type="component" value="Unassembled WGS sequence"/>
</dbReference>
<dbReference type="InterPro" id="IPR050059">
    <property type="entry name" value="ATP_synthase_B_chain"/>
</dbReference>
<comment type="function">
    <text evidence="10 13">F(1)F(0) ATP synthase produces ATP from ADP in the presence of a proton or sodium gradient. F-type ATPases consist of two structural domains, F(1) containing the extramembraneous catalytic core and F(0) containing the membrane proton channel, linked together by a central stalk and a peripheral stalk. During catalysis, ATP synthesis in the catalytic domain of F(1) is coupled via a rotary mechanism of the central stalk subunits to proton translocation.</text>
</comment>
<dbReference type="AlphaFoldDB" id="A0A0C2YX39"/>
<keyword evidence="5 13" id="KW-0375">Hydrogen ion transport</keyword>
<dbReference type="GO" id="GO:0045259">
    <property type="term" value="C:proton-transporting ATP synthase complex"/>
    <property type="evidence" value="ECO:0007669"/>
    <property type="project" value="UniProtKB-KW"/>
</dbReference>
<accession>A0A0C2YX39</accession>
<dbReference type="RefSeq" id="WP_009870556.1">
    <property type="nucleotide sequence ID" value="NZ_JXSL01000022.1"/>
</dbReference>
<evidence type="ECO:0000256" key="3">
    <source>
        <dbReference type="ARBA" id="ARBA00022547"/>
    </source>
</evidence>
<reference evidence="16 17" key="1">
    <citation type="submission" date="2015-01" db="EMBL/GenBank/DDBJ databases">
        <title>Genome Sequence of Magnetospirillum magnetotacticum Strain MS-1.</title>
        <authorList>
            <person name="Marinov G.K."/>
            <person name="Smalley M.D."/>
            <person name="DeSalvo G."/>
        </authorList>
    </citation>
    <scope>NUCLEOTIDE SEQUENCE [LARGE SCALE GENOMIC DNA]</scope>
    <source>
        <strain evidence="16 17">MS-1</strain>
    </source>
</reference>
<keyword evidence="3 13" id="KW-0138">CF(0)</keyword>
<evidence type="ECO:0000256" key="14">
    <source>
        <dbReference type="RuleBase" id="RU003848"/>
    </source>
</evidence>
<dbReference type="PANTHER" id="PTHR33445:SF1">
    <property type="entry name" value="ATP SYNTHASE SUBUNIT B"/>
    <property type="match status" value="1"/>
</dbReference>
<keyword evidence="15" id="KW-0175">Coiled coil</keyword>